<dbReference type="PANTHER" id="PTHR10332">
    <property type="entry name" value="EQUILIBRATIVE NUCLEOSIDE TRANSPORTER"/>
    <property type="match status" value="1"/>
</dbReference>
<feature type="transmembrane region" description="Helical" evidence="8">
    <location>
        <begin position="403"/>
        <end position="429"/>
    </location>
</feature>
<feature type="transmembrane region" description="Helical" evidence="8">
    <location>
        <begin position="294"/>
        <end position="314"/>
    </location>
</feature>
<feature type="transmembrane region" description="Helical" evidence="8">
    <location>
        <begin position="136"/>
        <end position="156"/>
    </location>
</feature>
<feature type="transmembrane region" description="Helical" evidence="8">
    <location>
        <begin position="52"/>
        <end position="72"/>
    </location>
</feature>
<dbReference type="GeneID" id="108559404"/>
<evidence type="ECO:0000256" key="5">
    <source>
        <dbReference type="ARBA" id="ARBA00022989"/>
    </source>
</evidence>
<dbReference type="Proteomes" id="UP000695000">
    <property type="component" value="Unplaced"/>
</dbReference>
<feature type="transmembrane region" description="Helical" evidence="8">
    <location>
        <begin position="233"/>
        <end position="254"/>
    </location>
</feature>
<reference evidence="10" key="1">
    <citation type="submission" date="2025-08" db="UniProtKB">
        <authorList>
            <consortium name="RefSeq"/>
        </authorList>
    </citation>
    <scope>IDENTIFICATION</scope>
    <source>
        <tissue evidence="10">Whole Larva</tissue>
    </source>
</reference>
<feature type="region of interest" description="Disordered" evidence="7">
    <location>
        <begin position="1"/>
        <end position="20"/>
    </location>
</feature>
<keyword evidence="6 8" id="KW-0472">Membrane</keyword>
<dbReference type="PRINTS" id="PR01130">
    <property type="entry name" value="DERENTRNSPRT"/>
</dbReference>
<keyword evidence="5 8" id="KW-1133">Transmembrane helix</keyword>
<evidence type="ECO:0000256" key="4">
    <source>
        <dbReference type="ARBA" id="ARBA00022692"/>
    </source>
</evidence>
<protein>
    <submittedName>
        <fullName evidence="10">Equilibrative nucleoside transporter 3</fullName>
    </submittedName>
</protein>
<feature type="transmembrane region" description="Helical" evidence="8">
    <location>
        <begin position="168"/>
        <end position="193"/>
    </location>
</feature>
<evidence type="ECO:0000256" key="2">
    <source>
        <dbReference type="ARBA" id="ARBA00007965"/>
    </source>
</evidence>
<sequence length="463" mass="52160">MEYSINTRPLLQESDSEEENVDLRTQSYQENVVVRDNKPLFKQPEPNDKFNLAYIIFYLLGMTTLMPWNFFITADDYWMYKFRDVNNNFTNLMKNDGKRTPMQAEFPSYLSVASSTPNIAFLLLTTILSQRISLQFRILGSLSCMLILFIITTVFVKVNTDEWQQTFFLLTLCSVVLLNAFSAILSGSIFGIIGKFSPKYITATVGGQALGGIFAAIAQIVSLAIGISSQFSAFVYFMIGNLMILVSLVSYVVLSRTVFFKYHISEKTGITVNEFQTELSRPRIVNYSTILRKIWTYGVSVFLVFTITLSIYPGVSVLIESEDKSSGSAWTNTYFVPVVSYLLFSTGDYTGRLLAGYFQKPKKGKWIIVINLMRIVFIPLLLFCNAQPRHSNLPVLLNKDYYYITVITLFSISNGYLANLSVICAPRIVDQHEKETASSMMTVFMGVGLGLGSAIGLLIVKLI</sequence>
<gene>
    <name evidence="10" type="primary">LOC108559404</name>
</gene>
<evidence type="ECO:0000256" key="6">
    <source>
        <dbReference type="ARBA" id="ARBA00023136"/>
    </source>
</evidence>
<evidence type="ECO:0000256" key="3">
    <source>
        <dbReference type="ARBA" id="ARBA00022448"/>
    </source>
</evidence>
<feature type="transmembrane region" description="Helical" evidence="8">
    <location>
        <begin position="205"/>
        <end position="227"/>
    </location>
</feature>
<keyword evidence="3" id="KW-0813">Transport</keyword>
<evidence type="ECO:0000256" key="1">
    <source>
        <dbReference type="ARBA" id="ARBA00004141"/>
    </source>
</evidence>
<feature type="transmembrane region" description="Helical" evidence="8">
    <location>
        <begin position="106"/>
        <end position="124"/>
    </location>
</feature>
<keyword evidence="9" id="KW-1185">Reference proteome</keyword>
<evidence type="ECO:0000313" key="9">
    <source>
        <dbReference type="Proteomes" id="UP000695000"/>
    </source>
</evidence>
<evidence type="ECO:0000256" key="7">
    <source>
        <dbReference type="SAM" id="MobiDB-lite"/>
    </source>
</evidence>
<proteinExistence type="inferred from homology"/>
<dbReference type="Pfam" id="PF01733">
    <property type="entry name" value="Nucleoside_tran"/>
    <property type="match status" value="1"/>
</dbReference>
<keyword evidence="4 8" id="KW-0812">Transmembrane</keyword>
<feature type="transmembrane region" description="Helical" evidence="8">
    <location>
        <begin position="366"/>
        <end position="383"/>
    </location>
</feature>
<comment type="similarity">
    <text evidence="2">Belongs to the SLC29A/ENT transporter (TC 2.A.57) family.</text>
</comment>
<feature type="transmembrane region" description="Helical" evidence="8">
    <location>
        <begin position="334"/>
        <end position="354"/>
    </location>
</feature>
<accession>A0ABM1MC60</accession>
<feature type="transmembrane region" description="Helical" evidence="8">
    <location>
        <begin position="441"/>
        <end position="460"/>
    </location>
</feature>
<dbReference type="RefSeq" id="XP_017772160.1">
    <property type="nucleotide sequence ID" value="XM_017916671.1"/>
</dbReference>
<evidence type="ECO:0000313" key="10">
    <source>
        <dbReference type="RefSeq" id="XP_017772160.1"/>
    </source>
</evidence>
<name>A0ABM1MC60_NICVS</name>
<dbReference type="PIRSF" id="PIRSF016379">
    <property type="entry name" value="ENT"/>
    <property type="match status" value="1"/>
</dbReference>
<evidence type="ECO:0000256" key="8">
    <source>
        <dbReference type="SAM" id="Phobius"/>
    </source>
</evidence>
<dbReference type="Gene3D" id="1.20.1250.20">
    <property type="entry name" value="MFS general substrate transporter like domains"/>
    <property type="match status" value="1"/>
</dbReference>
<organism evidence="9 10">
    <name type="scientific">Nicrophorus vespilloides</name>
    <name type="common">Boreal carrion beetle</name>
    <dbReference type="NCBI Taxonomy" id="110193"/>
    <lineage>
        <taxon>Eukaryota</taxon>
        <taxon>Metazoa</taxon>
        <taxon>Ecdysozoa</taxon>
        <taxon>Arthropoda</taxon>
        <taxon>Hexapoda</taxon>
        <taxon>Insecta</taxon>
        <taxon>Pterygota</taxon>
        <taxon>Neoptera</taxon>
        <taxon>Endopterygota</taxon>
        <taxon>Coleoptera</taxon>
        <taxon>Polyphaga</taxon>
        <taxon>Staphyliniformia</taxon>
        <taxon>Silphidae</taxon>
        <taxon>Nicrophorinae</taxon>
        <taxon>Nicrophorus</taxon>
    </lineage>
</organism>
<dbReference type="InterPro" id="IPR036259">
    <property type="entry name" value="MFS_trans_sf"/>
</dbReference>
<dbReference type="PANTHER" id="PTHR10332:SF88">
    <property type="entry name" value="EQUILIBRATIVE NUCLEOSIDE TRANSPORTER 1, ISOFORM A"/>
    <property type="match status" value="1"/>
</dbReference>
<comment type="subcellular location">
    <subcellularLocation>
        <location evidence="1">Membrane</location>
        <topology evidence="1">Multi-pass membrane protein</topology>
    </subcellularLocation>
</comment>
<dbReference type="SUPFAM" id="SSF103473">
    <property type="entry name" value="MFS general substrate transporter"/>
    <property type="match status" value="1"/>
</dbReference>
<dbReference type="InterPro" id="IPR002259">
    <property type="entry name" value="Eqnu_transpt"/>
</dbReference>